<sequence length="66" mass="7322">MTKTKSVFASPLMSPKEAAAVTTMSRPLLRLMSIEGKFPKPRQIGQRRIAYVRAEVESWVASKVSA</sequence>
<protein>
    <submittedName>
        <fullName evidence="1">AlpA family phage regulatory protein</fullName>
    </submittedName>
</protein>
<accession>A0ABY5XPX9</accession>
<keyword evidence="2" id="KW-1185">Reference proteome</keyword>
<name>A0ABY5XPX9_RHISU</name>
<reference evidence="1" key="1">
    <citation type="submission" date="2022-09" db="EMBL/GenBank/DDBJ databases">
        <title>Australian commercial rhizobial inoculants.</title>
        <authorList>
            <person name="Kohlmeier M.G."/>
            <person name="O'Hara G.W."/>
            <person name="Colombi E."/>
            <person name="Ramsay J.P."/>
            <person name="Terpolilli J."/>
        </authorList>
    </citation>
    <scope>NUCLEOTIDE SEQUENCE</scope>
    <source>
        <strain evidence="1">WSM1592</strain>
    </source>
</reference>
<gene>
    <name evidence="1" type="ORF">N2599_08400</name>
</gene>
<dbReference type="RefSeq" id="WP_037144054.1">
    <property type="nucleotide sequence ID" value="NZ_CP104143.1"/>
</dbReference>
<dbReference type="Proteomes" id="UP001060123">
    <property type="component" value="Chromosome"/>
</dbReference>
<evidence type="ECO:0000313" key="1">
    <source>
        <dbReference type="EMBL" id="UWU16002.1"/>
    </source>
</evidence>
<evidence type="ECO:0000313" key="2">
    <source>
        <dbReference type="Proteomes" id="UP001060123"/>
    </source>
</evidence>
<organism evidence="1 2">
    <name type="scientific">Rhizobium sullae</name>
    <name type="common">Rhizobium hedysari</name>
    <dbReference type="NCBI Taxonomy" id="50338"/>
    <lineage>
        <taxon>Bacteria</taxon>
        <taxon>Pseudomonadati</taxon>
        <taxon>Pseudomonadota</taxon>
        <taxon>Alphaproteobacteria</taxon>
        <taxon>Hyphomicrobiales</taxon>
        <taxon>Rhizobiaceae</taxon>
        <taxon>Rhizobium/Agrobacterium group</taxon>
        <taxon>Rhizobium</taxon>
    </lineage>
</organism>
<dbReference type="Pfam" id="PF05930">
    <property type="entry name" value="Phage_AlpA"/>
    <property type="match status" value="1"/>
</dbReference>
<dbReference type="InterPro" id="IPR010260">
    <property type="entry name" value="AlpA"/>
</dbReference>
<proteinExistence type="predicted"/>
<dbReference type="EMBL" id="CP104143">
    <property type="protein sequence ID" value="UWU16002.1"/>
    <property type="molecule type" value="Genomic_DNA"/>
</dbReference>